<evidence type="ECO:0000256" key="2">
    <source>
        <dbReference type="ARBA" id="ARBA00001946"/>
    </source>
</evidence>
<proteinExistence type="predicted"/>
<keyword evidence="7 13" id="KW-0106">Calcium</keyword>
<feature type="binding site" evidence="12">
    <location>
        <position position="139"/>
    </location>
    <ligand>
        <name>substrate</name>
    </ligand>
</feature>
<dbReference type="UniPathway" id="UPA00139">
    <property type="reaction ID" value="UER00341"/>
</dbReference>
<dbReference type="PANTHER" id="PTHR43069">
    <property type="entry name" value="FUMARYLACETOACETASE"/>
    <property type="match status" value="1"/>
</dbReference>
<dbReference type="Pfam" id="PF01557">
    <property type="entry name" value="FAA_hydrolase"/>
    <property type="match status" value="1"/>
</dbReference>
<dbReference type="PANTHER" id="PTHR43069:SF2">
    <property type="entry name" value="FUMARYLACETOACETASE"/>
    <property type="match status" value="1"/>
</dbReference>
<dbReference type="SUPFAM" id="SSF56529">
    <property type="entry name" value="FAH"/>
    <property type="match status" value="1"/>
</dbReference>
<dbReference type="InterPro" id="IPR011234">
    <property type="entry name" value="Fumarylacetoacetase-like_C"/>
</dbReference>
<dbReference type="NCBIfam" id="TIGR01266">
    <property type="entry name" value="fum_ac_acetase"/>
    <property type="match status" value="1"/>
</dbReference>
<sequence>MLSWVDGANEPHGFGLNHLPYGAFRKDDITRLCVRIGDWLLDLEACVRHGLFEGLAPTVRAACSQSTLNDLLAEGPEAWQALRATLTTCLSADGYARTAAEWLLVPLSEVELVLPIDPRGYTDFYASLHHARRVGELFRPDNPLLPNYKHVPIAYNGRASSVIASGTPVRRPWGQRRPTNQEAQPVFEPSAALDYELELAFVVGQGNALGEPISIANAHEHLFGVTLLNDWSARDVQAWEYQPLGPFLGKSFATSVSPWITPMAALEPFRVAPAAREPGDPKSLPYLLDDADQQHGAFDIQIEVLLSTEASRAAGLAPMPVSRGNARGLYWTAAQMIAHHTSNGCNLRPGDLLATGTISGPQRESAGCLLELTRNGTESIALPNGEHRAWLQDGDEITLAARCEREGMPYLELGSCIGQILAANASVA</sequence>
<feature type="binding site" evidence="13">
    <location>
        <position position="230"/>
    </location>
    <ligand>
        <name>Mg(2+)</name>
        <dbReference type="ChEBI" id="CHEBI:18420"/>
    </ligand>
</feature>
<keyword evidence="5 13" id="KW-0479">Metal-binding</keyword>
<feature type="binding site" evidence="13">
    <location>
        <position position="196"/>
    </location>
    <ligand>
        <name>Ca(2+)</name>
        <dbReference type="ChEBI" id="CHEBI:29108"/>
    </ligand>
</feature>
<feature type="binding site" evidence="12">
    <location>
        <position position="125"/>
    </location>
    <ligand>
        <name>substrate</name>
    </ligand>
</feature>
<feature type="binding site" evidence="13">
    <location>
        <position position="230"/>
    </location>
    <ligand>
        <name>Ca(2+)</name>
        <dbReference type="ChEBI" id="CHEBI:29108"/>
    </ligand>
</feature>
<feature type="active site" description="Proton acceptor" evidence="11">
    <location>
        <position position="130"/>
    </location>
</feature>
<feature type="binding site" evidence="12">
    <location>
        <position position="241"/>
    </location>
    <ligand>
        <name>substrate</name>
    </ligand>
</feature>
<evidence type="ECO:0000256" key="13">
    <source>
        <dbReference type="PIRSR" id="PIRSR605959-3"/>
    </source>
</evidence>
<dbReference type="EMBL" id="JACHIO010000015">
    <property type="protein sequence ID" value="MBB5065208.1"/>
    <property type="molecule type" value="Genomic_DNA"/>
</dbReference>
<dbReference type="GO" id="GO:0046872">
    <property type="term" value="F:metal ion binding"/>
    <property type="evidence" value="ECO:0007669"/>
    <property type="project" value="UniProtKB-KW"/>
</dbReference>
<feature type="binding site" evidence="13">
    <location>
        <position position="198"/>
    </location>
    <ligand>
        <name>Ca(2+)</name>
        <dbReference type="ChEBI" id="CHEBI:29108"/>
    </ligand>
</feature>
<dbReference type="SUPFAM" id="SSF63433">
    <property type="entry name" value="Fumarylacetoacetate hydrolase, FAH, N-terminal domain"/>
    <property type="match status" value="1"/>
</dbReference>
<dbReference type="GO" id="GO:0006572">
    <property type="term" value="P:L-tyrosine catabolic process"/>
    <property type="evidence" value="ECO:0007669"/>
    <property type="project" value="UniProtKB-KW"/>
</dbReference>
<dbReference type="RefSeq" id="WP_184257705.1">
    <property type="nucleotide sequence ID" value="NZ_JACHIO010000015.1"/>
</dbReference>
<evidence type="ECO:0000256" key="7">
    <source>
        <dbReference type="ARBA" id="ARBA00022837"/>
    </source>
</evidence>
<comment type="pathway">
    <text evidence="3">Amino-acid degradation; L-phenylalanine degradation; acetoacetate and fumarate from L-phenylalanine: step 6/6.</text>
</comment>
<keyword evidence="10" id="KW-0585">Phenylalanine catabolism</keyword>
<keyword evidence="8 13" id="KW-0460">Magnesium</keyword>
<dbReference type="GO" id="GO:0006559">
    <property type="term" value="P:L-phenylalanine catabolic process"/>
    <property type="evidence" value="ECO:0007669"/>
    <property type="project" value="UniProtKB-UniPathway"/>
</dbReference>
<dbReference type="InterPro" id="IPR015377">
    <property type="entry name" value="Fumarylacetoacetase_N"/>
</dbReference>
<keyword evidence="6 16" id="KW-0378">Hydrolase</keyword>
<dbReference type="Pfam" id="PF09298">
    <property type="entry name" value="FAA_hydrolase_N"/>
    <property type="match status" value="1"/>
</dbReference>
<comment type="cofactor">
    <cofactor evidence="2 13">
        <name>Mg(2+)</name>
        <dbReference type="ChEBI" id="CHEBI:18420"/>
    </cofactor>
</comment>
<dbReference type="GO" id="GO:0004334">
    <property type="term" value="F:fumarylacetoacetase activity"/>
    <property type="evidence" value="ECO:0007669"/>
    <property type="project" value="UniProtKB-EC"/>
</dbReference>
<keyword evidence="9" id="KW-0828">Tyrosine catabolism</keyword>
<evidence type="ECO:0000259" key="14">
    <source>
        <dbReference type="Pfam" id="PF01557"/>
    </source>
</evidence>
<protein>
    <recommendedName>
        <fullName evidence="4">fumarylacetoacetase</fullName>
        <ecNumber evidence="4">3.7.1.2</ecNumber>
    </recommendedName>
</protein>
<evidence type="ECO:0000259" key="15">
    <source>
        <dbReference type="Pfam" id="PF09298"/>
    </source>
</evidence>
<dbReference type="AlphaFoldDB" id="A0A7W8EA41"/>
<evidence type="ECO:0000256" key="10">
    <source>
        <dbReference type="ARBA" id="ARBA00023232"/>
    </source>
</evidence>
<dbReference type="Gene3D" id="2.30.30.230">
    <property type="entry name" value="Fumarylacetoacetase, N-terminal domain"/>
    <property type="match status" value="1"/>
</dbReference>
<organism evidence="16 17">
    <name type="scientific">Granulicella mallensis</name>
    <dbReference type="NCBI Taxonomy" id="940614"/>
    <lineage>
        <taxon>Bacteria</taxon>
        <taxon>Pseudomonadati</taxon>
        <taxon>Acidobacteriota</taxon>
        <taxon>Terriglobia</taxon>
        <taxon>Terriglobales</taxon>
        <taxon>Acidobacteriaceae</taxon>
        <taxon>Granulicella</taxon>
    </lineage>
</organism>
<dbReference type="InterPro" id="IPR036462">
    <property type="entry name" value="Fumarylacetoacetase_N_sf"/>
</dbReference>
<dbReference type="Gene3D" id="3.90.850.10">
    <property type="entry name" value="Fumarylacetoacetase-like, C-terminal domain"/>
    <property type="match status" value="1"/>
</dbReference>
<evidence type="ECO:0000256" key="8">
    <source>
        <dbReference type="ARBA" id="ARBA00022842"/>
    </source>
</evidence>
<evidence type="ECO:0000256" key="1">
    <source>
        <dbReference type="ARBA" id="ARBA00001913"/>
    </source>
</evidence>
<evidence type="ECO:0000313" key="16">
    <source>
        <dbReference type="EMBL" id="MBB5065208.1"/>
    </source>
</evidence>
<evidence type="ECO:0000256" key="5">
    <source>
        <dbReference type="ARBA" id="ARBA00022723"/>
    </source>
</evidence>
<comment type="cofactor">
    <cofactor evidence="1 13">
        <name>Ca(2+)</name>
        <dbReference type="ChEBI" id="CHEBI:29108"/>
    </cofactor>
</comment>
<evidence type="ECO:0000256" key="6">
    <source>
        <dbReference type="ARBA" id="ARBA00022801"/>
    </source>
</evidence>
<gene>
    <name evidence="16" type="ORF">HDF15_003571</name>
</gene>
<dbReference type="InterPro" id="IPR005959">
    <property type="entry name" value="Fumarylacetoacetase"/>
</dbReference>
<feature type="domain" description="Fumarylacetoacetase N-terminal" evidence="15">
    <location>
        <begin position="18"/>
        <end position="115"/>
    </location>
</feature>
<feature type="binding site" evidence="13">
    <location>
        <position position="250"/>
    </location>
    <ligand>
        <name>Mg(2+)</name>
        <dbReference type="ChEBI" id="CHEBI:18420"/>
    </ligand>
</feature>
<name>A0A7W8EA41_9BACT</name>
<feature type="binding site" evidence="13">
    <location>
        <position position="123"/>
    </location>
    <ligand>
        <name>Ca(2+)</name>
        <dbReference type="ChEBI" id="CHEBI:29108"/>
    </ligand>
</feature>
<evidence type="ECO:0000256" key="9">
    <source>
        <dbReference type="ARBA" id="ARBA00022878"/>
    </source>
</evidence>
<dbReference type="InterPro" id="IPR036663">
    <property type="entry name" value="Fumarylacetoacetase_C_sf"/>
</dbReference>
<dbReference type="EC" id="3.7.1.2" evidence="4"/>
<feature type="binding site" evidence="13">
    <location>
        <position position="254"/>
    </location>
    <ligand>
        <name>Mg(2+)</name>
        <dbReference type="ChEBI" id="CHEBI:18420"/>
    </ligand>
</feature>
<feature type="binding site" evidence="12">
    <location>
        <position position="357"/>
    </location>
    <ligand>
        <name>substrate</name>
    </ligand>
</feature>
<evidence type="ECO:0000256" key="12">
    <source>
        <dbReference type="PIRSR" id="PIRSR605959-2"/>
    </source>
</evidence>
<evidence type="ECO:0000256" key="3">
    <source>
        <dbReference type="ARBA" id="ARBA00004782"/>
    </source>
</evidence>
<evidence type="ECO:0000256" key="11">
    <source>
        <dbReference type="PIRSR" id="PIRSR605959-1"/>
    </source>
</evidence>
<accession>A0A7W8EA41</accession>
<reference evidence="16 17" key="1">
    <citation type="submission" date="2020-08" db="EMBL/GenBank/DDBJ databases">
        <title>Genomic Encyclopedia of Type Strains, Phase IV (KMG-V): Genome sequencing to study the core and pangenomes of soil and plant-associated prokaryotes.</title>
        <authorList>
            <person name="Whitman W."/>
        </authorList>
    </citation>
    <scope>NUCLEOTIDE SEQUENCE [LARGE SCALE GENOMIC DNA]</scope>
    <source>
        <strain evidence="16 17">X5P3</strain>
    </source>
</reference>
<feature type="binding site" evidence="12">
    <location>
        <position position="237"/>
    </location>
    <ligand>
        <name>substrate</name>
    </ligand>
</feature>
<dbReference type="GO" id="GO:1902000">
    <property type="term" value="P:homogentisate catabolic process"/>
    <property type="evidence" value="ECO:0007669"/>
    <property type="project" value="TreeGrafter"/>
</dbReference>
<comment type="caution">
    <text evidence="16">The sequence shown here is derived from an EMBL/GenBank/DDBJ whole genome shotgun (WGS) entry which is preliminary data.</text>
</comment>
<evidence type="ECO:0000313" key="17">
    <source>
        <dbReference type="Proteomes" id="UP000584867"/>
    </source>
</evidence>
<evidence type="ECO:0000256" key="4">
    <source>
        <dbReference type="ARBA" id="ARBA00012094"/>
    </source>
</evidence>
<feature type="domain" description="Fumarylacetoacetase-like C-terminal" evidence="14">
    <location>
        <begin position="121"/>
        <end position="401"/>
    </location>
</feature>
<dbReference type="Proteomes" id="UP000584867">
    <property type="component" value="Unassembled WGS sequence"/>
</dbReference>